<feature type="compositionally biased region" description="Polar residues" evidence="1">
    <location>
        <begin position="93"/>
        <end position="108"/>
    </location>
</feature>
<gene>
    <name evidence="3" type="ORF">GCM10010468_22960</name>
</gene>
<dbReference type="Proteomes" id="UP001501237">
    <property type="component" value="Unassembled WGS sequence"/>
</dbReference>
<keyword evidence="2" id="KW-1133">Transmembrane helix</keyword>
<evidence type="ECO:0000256" key="1">
    <source>
        <dbReference type="SAM" id="MobiDB-lite"/>
    </source>
</evidence>
<feature type="transmembrane region" description="Helical" evidence="2">
    <location>
        <begin position="41"/>
        <end position="61"/>
    </location>
</feature>
<protein>
    <submittedName>
        <fullName evidence="3">Uncharacterized protein</fullName>
    </submittedName>
</protein>
<dbReference type="RefSeq" id="WP_344825987.1">
    <property type="nucleotide sequence ID" value="NZ_BAAAUV010000005.1"/>
</dbReference>
<feature type="region of interest" description="Disordered" evidence="1">
    <location>
        <begin position="86"/>
        <end position="130"/>
    </location>
</feature>
<sequence length="130" mass="13543">MLENVFMGSTRYWPWIVVAGISMTTVGVVLLAFGLDAADKVAGIVGGLGTVTGLVLTVRAFGLQAQRGRERPDSPPVRVQRITGTTVRGHGHQTISGGFSSTEQTVENSDFGGSIEQRAQGDGSGPGDRG</sequence>
<reference evidence="4" key="1">
    <citation type="journal article" date="2019" name="Int. J. Syst. Evol. Microbiol.">
        <title>The Global Catalogue of Microorganisms (GCM) 10K type strain sequencing project: providing services to taxonomists for standard genome sequencing and annotation.</title>
        <authorList>
            <consortium name="The Broad Institute Genomics Platform"/>
            <consortium name="The Broad Institute Genome Sequencing Center for Infectious Disease"/>
            <person name="Wu L."/>
            <person name="Ma J."/>
        </authorList>
    </citation>
    <scope>NUCLEOTIDE SEQUENCE [LARGE SCALE GENOMIC DNA]</scope>
    <source>
        <strain evidence="4">JCM 9377</strain>
    </source>
</reference>
<evidence type="ECO:0000313" key="3">
    <source>
        <dbReference type="EMBL" id="GAA3207065.1"/>
    </source>
</evidence>
<evidence type="ECO:0000313" key="4">
    <source>
        <dbReference type="Proteomes" id="UP001501237"/>
    </source>
</evidence>
<name>A0ABP6Q868_9ACTN</name>
<organism evidence="3 4">
    <name type="scientific">Actinocorallia longicatena</name>
    <dbReference type="NCBI Taxonomy" id="111803"/>
    <lineage>
        <taxon>Bacteria</taxon>
        <taxon>Bacillati</taxon>
        <taxon>Actinomycetota</taxon>
        <taxon>Actinomycetes</taxon>
        <taxon>Streptosporangiales</taxon>
        <taxon>Thermomonosporaceae</taxon>
        <taxon>Actinocorallia</taxon>
    </lineage>
</organism>
<dbReference type="EMBL" id="BAAAUV010000005">
    <property type="protein sequence ID" value="GAA3207065.1"/>
    <property type="molecule type" value="Genomic_DNA"/>
</dbReference>
<comment type="caution">
    <text evidence="3">The sequence shown here is derived from an EMBL/GenBank/DDBJ whole genome shotgun (WGS) entry which is preliminary data.</text>
</comment>
<keyword evidence="4" id="KW-1185">Reference proteome</keyword>
<proteinExistence type="predicted"/>
<evidence type="ECO:0000256" key="2">
    <source>
        <dbReference type="SAM" id="Phobius"/>
    </source>
</evidence>
<keyword evidence="2" id="KW-0472">Membrane</keyword>
<accession>A0ABP6Q868</accession>
<keyword evidence="2" id="KW-0812">Transmembrane</keyword>
<feature type="transmembrane region" description="Helical" evidence="2">
    <location>
        <begin position="12"/>
        <end position="35"/>
    </location>
</feature>